<dbReference type="PANTHER" id="PTHR43673">
    <property type="entry name" value="NAD(P)H NITROREDUCTASE YDGI-RELATED"/>
    <property type="match status" value="1"/>
</dbReference>
<dbReference type="GO" id="GO:0016491">
    <property type="term" value="F:oxidoreductase activity"/>
    <property type="evidence" value="ECO:0007669"/>
    <property type="project" value="UniProtKB-KW"/>
</dbReference>
<organism evidence="4">
    <name type="scientific">Thomasclavelia ramosa</name>
    <dbReference type="NCBI Taxonomy" id="1547"/>
    <lineage>
        <taxon>Bacteria</taxon>
        <taxon>Bacillati</taxon>
        <taxon>Bacillota</taxon>
        <taxon>Erysipelotrichia</taxon>
        <taxon>Erysipelotrichales</taxon>
        <taxon>Coprobacillaceae</taxon>
        <taxon>Thomasclavelia</taxon>
    </lineage>
</organism>
<reference evidence="4" key="1">
    <citation type="submission" date="2019-11" db="EMBL/GenBank/DDBJ databases">
        <authorList>
            <person name="Feng L."/>
        </authorList>
    </citation>
    <scope>NUCLEOTIDE SEQUENCE</scope>
    <source>
        <strain evidence="4">CramosumLFYP8</strain>
    </source>
</reference>
<evidence type="ECO:0000259" key="3">
    <source>
        <dbReference type="Pfam" id="PF14512"/>
    </source>
</evidence>
<keyword evidence="2" id="KW-0560">Oxidoreductase</keyword>
<evidence type="ECO:0000313" key="4">
    <source>
        <dbReference type="EMBL" id="VYU21767.1"/>
    </source>
</evidence>
<comment type="similarity">
    <text evidence="1">Belongs to the nitroreductase family.</text>
</comment>
<name>A0A6N3D7Y4_9FIRM</name>
<protein>
    <submittedName>
        <fullName evidence="4">Nitroreductase family protein</fullName>
    </submittedName>
</protein>
<proteinExistence type="inferred from homology"/>
<accession>A0A6N3D7Y4</accession>
<dbReference type="Gene3D" id="3.40.109.30">
    <property type="entry name" value="putative nitroreductase (tm1586), domain 2"/>
    <property type="match status" value="1"/>
</dbReference>
<gene>
    <name evidence="4" type="ORF">CRLFYP8_03225</name>
</gene>
<dbReference type="Pfam" id="PF14512">
    <property type="entry name" value="TM1586_NiRdase"/>
    <property type="match status" value="1"/>
</dbReference>
<dbReference type="InterPro" id="IPR029478">
    <property type="entry name" value="TM1586_NiRdase"/>
</dbReference>
<dbReference type="CDD" id="cd02062">
    <property type="entry name" value="Nitro_FMN_reductase"/>
    <property type="match status" value="1"/>
</dbReference>
<sequence>MELLEAVQKRHSVRMYQDREIPDSIKKELLDFINQCNQTSGLNIQLILDEPKAFDNFMAHYGKFSGVKNYLALIGKKSVKLEEMCGYYGEKIVLKAQQLGLNSCWVALTYKKVKSAFVIDDDERLCCLITLGYGIDNGATHKIKTIEQVSEVTGDMPSWFETGVKTALLAPTAMNQQKFKFILNDNTVKVKPGLGFYTKLDLGIVKYHFEIGAGTNNFIWQ</sequence>
<dbReference type="EMBL" id="CACRTL010000031">
    <property type="protein sequence ID" value="VYU21767.1"/>
    <property type="molecule type" value="Genomic_DNA"/>
</dbReference>
<evidence type="ECO:0000256" key="1">
    <source>
        <dbReference type="ARBA" id="ARBA00007118"/>
    </source>
</evidence>
<dbReference type="GeneID" id="64198000"/>
<dbReference type="InterPro" id="IPR000415">
    <property type="entry name" value="Nitroreductase-like"/>
</dbReference>
<dbReference type="SUPFAM" id="SSF55469">
    <property type="entry name" value="FMN-dependent nitroreductase-like"/>
    <property type="match status" value="1"/>
</dbReference>
<dbReference type="RefSeq" id="WP_003537113.1">
    <property type="nucleotide sequence ID" value="NZ_CAACVM010000005.1"/>
</dbReference>
<evidence type="ECO:0000256" key="2">
    <source>
        <dbReference type="ARBA" id="ARBA00023002"/>
    </source>
</evidence>
<feature type="domain" description="Putative nitroreductase TM1586" evidence="3">
    <location>
        <begin position="2"/>
        <end position="213"/>
    </location>
</feature>
<dbReference type="AlphaFoldDB" id="A0A6N3D7Y4"/>
<dbReference type="PANTHER" id="PTHR43673:SF10">
    <property type="entry name" value="NADH DEHYDROGENASE_NAD(P)H NITROREDUCTASE XCC3605-RELATED"/>
    <property type="match status" value="1"/>
</dbReference>
<dbReference type="Gene3D" id="3.40.109.10">
    <property type="entry name" value="NADH Oxidase"/>
    <property type="match status" value="1"/>
</dbReference>